<dbReference type="GO" id="GO:0005739">
    <property type="term" value="C:mitochondrion"/>
    <property type="evidence" value="ECO:0007669"/>
    <property type="project" value="UniProtKB-SubCell"/>
</dbReference>
<dbReference type="SUPFAM" id="SSF47694">
    <property type="entry name" value="Cytochrome c oxidase subunit h"/>
    <property type="match status" value="1"/>
</dbReference>
<evidence type="ECO:0000256" key="3">
    <source>
        <dbReference type="ARBA" id="ARBA00023157"/>
    </source>
</evidence>
<gene>
    <name evidence="5" type="ORF">CINCED_3A018701</name>
</gene>
<dbReference type="Proteomes" id="UP000325440">
    <property type="component" value="Unassembled WGS sequence"/>
</dbReference>
<evidence type="ECO:0000256" key="2">
    <source>
        <dbReference type="ARBA" id="ARBA00023128"/>
    </source>
</evidence>
<name>A0A5E4MMX4_9HEMI</name>
<keyword evidence="6" id="KW-1185">Reference proteome</keyword>
<proteinExistence type="predicted"/>
<dbReference type="PANTHER" id="PTHR46281:SF8">
    <property type="entry name" value="CYTOCHROME C OXIDASE SUBUNIT 12, MITOCHONDRIAL"/>
    <property type="match status" value="1"/>
</dbReference>
<organism evidence="5 6">
    <name type="scientific">Cinara cedri</name>
    <dbReference type="NCBI Taxonomy" id="506608"/>
    <lineage>
        <taxon>Eukaryota</taxon>
        <taxon>Metazoa</taxon>
        <taxon>Ecdysozoa</taxon>
        <taxon>Arthropoda</taxon>
        <taxon>Hexapoda</taxon>
        <taxon>Insecta</taxon>
        <taxon>Pterygota</taxon>
        <taxon>Neoptera</taxon>
        <taxon>Paraneoptera</taxon>
        <taxon>Hemiptera</taxon>
        <taxon>Sternorrhyncha</taxon>
        <taxon>Aphidomorpha</taxon>
        <taxon>Aphidoidea</taxon>
        <taxon>Aphididae</taxon>
        <taxon>Lachninae</taxon>
        <taxon>Cinara</taxon>
    </lineage>
</organism>
<dbReference type="Pfam" id="PF02297">
    <property type="entry name" value="COX6B"/>
    <property type="match status" value="1"/>
</dbReference>
<evidence type="ECO:0000313" key="5">
    <source>
        <dbReference type="EMBL" id="VVC30700.1"/>
    </source>
</evidence>
<dbReference type="InterPro" id="IPR003213">
    <property type="entry name" value="Cyt_c_oxidase_su6B"/>
</dbReference>
<dbReference type="CDD" id="cd00926">
    <property type="entry name" value="Cyt_c_Oxidase_VIb"/>
    <property type="match status" value="1"/>
</dbReference>
<dbReference type="InterPro" id="IPR036549">
    <property type="entry name" value="CX6/COA6-like_sf"/>
</dbReference>
<dbReference type="Gene3D" id="1.10.10.140">
    <property type="entry name" value="Cytochrome c oxidase, subunit VIb"/>
    <property type="match status" value="1"/>
</dbReference>
<keyword evidence="3" id="KW-1015">Disulfide bond</keyword>
<dbReference type="AlphaFoldDB" id="A0A5E4MMX4"/>
<evidence type="ECO:0000313" key="6">
    <source>
        <dbReference type="Proteomes" id="UP000325440"/>
    </source>
</evidence>
<feature type="compositionally biased region" description="Basic and acidic residues" evidence="4">
    <location>
        <begin position="1"/>
        <end position="10"/>
    </location>
</feature>
<reference evidence="5 6" key="1">
    <citation type="submission" date="2019-08" db="EMBL/GenBank/DDBJ databases">
        <authorList>
            <person name="Alioto T."/>
            <person name="Alioto T."/>
            <person name="Gomez Garrido J."/>
        </authorList>
    </citation>
    <scope>NUCLEOTIDE SEQUENCE [LARGE SCALE GENOMIC DNA]</scope>
</reference>
<evidence type="ECO:0000256" key="4">
    <source>
        <dbReference type="SAM" id="MobiDB-lite"/>
    </source>
</evidence>
<dbReference type="GO" id="GO:0045277">
    <property type="term" value="C:respiratory chain complex IV"/>
    <property type="evidence" value="ECO:0007669"/>
    <property type="project" value="InterPro"/>
</dbReference>
<dbReference type="EMBL" id="CABPRJ010000533">
    <property type="protein sequence ID" value="VVC30700.1"/>
    <property type="molecule type" value="Genomic_DNA"/>
</dbReference>
<dbReference type="PANTHER" id="PTHR46281">
    <property type="entry name" value="CYTOCHROME C OXIDASE SUBUNIT 6B"/>
    <property type="match status" value="1"/>
</dbReference>
<comment type="subcellular location">
    <subcellularLocation>
        <location evidence="1">Mitochondrion</location>
    </subcellularLocation>
</comment>
<accession>A0A5E4MMX4</accession>
<sequence length="101" mass="12032">MSDTPEERATEPNTSADPMDVMPSRDCTFRDPRFQNANATRYCYTHYVDYHRCQHVLGKDEPDCEIFKKTYQRMCPNSWIDRWDGQRKKGNFARNCKTELD</sequence>
<evidence type="ECO:0000256" key="1">
    <source>
        <dbReference type="ARBA" id="ARBA00004173"/>
    </source>
</evidence>
<feature type="region of interest" description="Disordered" evidence="4">
    <location>
        <begin position="1"/>
        <end position="23"/>
    </location>
</feature>
<protein>
    <submittedName>
        <fullName evidence="5">Cytochrome c oxidase, subunit VIb</fullName>
    </submittedName>
</protein>
<dbReference type="OrthoDB" id="1107506at2759"/>
<dbReference type="InterPro" id="IPR048280">
    <property type="entry name" value="COX6B-like"/>
</dbReference>
<keyword evidence="2" id="KW-0496">Mitochondrion</keyword>